<gene>
    <name evidence="2" type="ORF">CNEO_42935</name>
    <name evidence="4" type="ORF">CNEONATNEC25_02417</name>
    <name evidence="3" type="ORF">CQ394_06605</name>
</gene>
<dbReference type="EMBL" id="CAKJVE010000004">
    <property type="protein sequence ID" value="CAG9707276.1"/>
    <property type="molecule type" value="Genomic_DNA"/>
</dbReference>
<dbReference type="GeneID" id="68877815"/>
<dbReference type="InterPro" id="IPR014710">
    <property type="entry name" value="RmlC-like_jellyroll"/>
</dbReference>
<reference evidence="2" key="3">
    <citation type="submission" date="2021-10" db="EMBL/GenBank/DDBJ databases">
        <authorList>
            <person name="Mesa V."/>
        </authorList>
    </citation>
    <scope>NUCLEOTIDE SEQUENCE</scope>
    <source>
        <strain evidence="2">CC3_PB</strain>
    </source>
</reference>
<reference evidence="4 6" key="2">
    <citation type="submission" date="2018-06" db="EMBL/GenBank/DDBJ databases">
        <authorList>
            <consortium name="IHU Genomes"/>
        </authorList>
    </citation>
    <scope>NUCLEOTIDE SEQUENCE [LARGE SCALE GENOMIC DNA]</scope>
    <source>
        <strain evidence="4 6">NEC25</strain>
    </source>
</reference>
<reference evidence="3 5" key="1">
    <citation type="submission" date="2017-10" db="EMBL/GenBank/DDBJ databases">
        <title>Effective Description of Clostridium neonatale sp. nov. linked to necrotizing enterocolitis in neonates and a clarification of species assignable to the genus Clostridium (Prazmowski 1880) emend. Lawson and Rainey 2016.</title>
        <authorList>
            <person name="Bernard K."/>
            <person name="Burdz T."/>
            <person name="Wiebe D."/>
            <person name="Balcewich B."/>
            <person name="Alfa M."/>
            <person name="Bernier A.-M."/>
        </authorList>
    </citation>
    <scope>NUCLEOTIDE SEQUENCE [LARGE SCALE GENOMIC DNA]</scope>
    <source>
        <strain evidence="3 5">LCDC99A005</strain>
    </source>
</reference>
<protein>
    <submittedName>
        <fullName evidence="3">Cupin</fullName>
    </submittedName>
</protein>
<dbReference type="InterPro" id="IPR011051">
    <property type="entry name" value="RmlC_Cupin_sf"/>
</dbReference>
<proteinExistence type="predicted"/>
<evidence type="ECO:0000313" key="6">
    <source>
        <dbReference type="Proteomes" id="UP000431451"/>
    </source>
</evidence>
<dbReference type="SUPFAM" id="SSF51182">
    <property type="entry name" value="RmlC-like cupins"/>
    <property type="match status" value="1"/>
</dbReference>
<dbReference type="Proteomes" id="UP000220840">
    <property type="component" value="Unassembled WGS sequence"/>
</dbReference>
<dbReference type="InterPro" id="IPR009327">
    <property type="entry name" value="Cupin_DUF985"/>
</dbReference>
<dbReference type="CDD" id="cd06121">
    <property type="entry name" value="cupin_YML079wp"/>
    <property type="match status" value="1"/>
</dbReference>
<evidence type="ECO:0000313" key="2">
    <source>
        <dbReference type="EMBL" id="CAG9707276.1"/>
    </source>
</evidence>
<organism evidence="3 5">
    <name type="scientific">Clostridium neonatale</name>
    <dbReference type="NCBI Taxonomy" id="137838"/>
    <lineage>
        <taxon>Bacteria</taxon>
        <taxon>Bacillati</taxon>
        <taxon>Bacillota</taxon>
        <taxon>Clostridia</taxon>
        <taxon>Eubacteriales</taxon>
        <taxon>Clostridiaceae</taxon>
        <taxon>Clostridium</taxon>
    </lineage>
</organism>
<evidence type="ECO:0000313" key="3">
    <source>
        <dbReference type="EMBL" id="PEG31375.1"/>
    </source>
</evidence>
<dbReference type="RefSeq" id="WP_058295533.1">
    <property type="nucleotide sequence ID" value="NZ_CAKJVD010000041.1"/>
</dbReference>
<evidence type="ECO:0000313" key="5">
    <source>
        <dbReference type="Proteomes" id="UP000220840"/>
    </source>
</evidence>
<dbReference type="PANTHER" id="PTHR33387">
    <property type="entry name" value="RMLC-LIKE JELLY ROLL FOLD PROTEIN"/>
    <property type="match status" value="1"/>
</dbReference>
<dbReference type="AlphaFoldDB" id="A0A2A7MI40"/>
<dbReference type="Proteomes" id="UP000789738">
    <property type="component" value="Unassembled WGS sequence"/>
</dbReference>
<sequence>MCKNKIDAKYFIDKLNLKPHIEGGYFNECLSSEDNYNDNQKLWTSIYFLLEQGDVSRLHILEEDELWYYHAGNSLNIYMISPEGKLTVSKLGLNIDNGETPQVLVPKGYIFGSIMEEEGFCLVGNMVAPGFIYDHFKIVNQKELLSRYPEHKETILKLTKSE</sequence>
<dbReference type="InterPro" id="IPR039935">
    <property type="entry name" value="YML079W-like"/>
</dbReference>
<accession>A0A2A7MI40</accession>
<dbReference type="EMBL" id="PDCJ01000001">
    <property type="protein sequence ID" value="PEG31375.1"/>
    <property type="molecule type" value="Genomic_DNA"/>
</dbReference>
<name>A0A2A7MI40_9CLOT</name>
<keyword evidence="5" id="KW-1185">Reference proteome</keyword>
<evidence type="ECO:0000313" key="4">
    <source>
        <dbReference type="EMBL" id="VCT84816.1"/>
    </source>
</evidence>
<feature type="domain" description="DUF985" evidence="1">
    <location>
        <begin position="10"/>
        <end position="138"/>
    </location>
</feature>
<dbReference type="Pfam" id="PF06172">
    <property type="entry name" value="Cupin_5"/>
    <property type="match status" value="1"/>
</dbReference>
<dbReference type="EMBL" id="UWJD01000002">
    <property type="protein sequence ID" value="VCT84816.1"/>
    <property type="molecule type" value="Genomic_DNA"/>
</dbReference>
<dbReference type="PANTHER" id="PTHR33387:SF3">
    <property type="entry name" value="DUF985 DOMAIN-CONTAINING PROTEIN"/>
    <property type="match status" value="1"/>
</dbReference>
<dbReference type="Gene3D" id="2.60.120.10">
    <property type="entry name" value="Jelly Rolls"/>
    <property type="match status" value="1"/>
</dbReference>
<dbReference type="Proteomes" id="UP000431451">
    <property type="component" value="Unassembled WGS sequence"/>
</dbReference>
<evidence type="ECO:0000259" key="1">
    <source>
        <dbReference type="Pfam" id="PF06172"/>
    </source>
</evidence>
<dbReference type="OrthoDB" id="9798288at2"/>